<proteinExistence type="predicted"/>
<reference evidence="1 2" key="1">
    <citation type="journal article" date="2022" name="Nat. Genet.">
        <title>Improved pea reference genome and pan-genome highlight genomic features and evolutionary characteristics.</title>
        <authorList>
            <person name="Yang T."/>
            <person name="Liu R."/>
            <person name="Luo Y."/>
            <person name="Hu S."/>
            <person name="Wang D."/>
            <person name="Wang C."/>
            <person name="Pandey M.K."/>
            <person name="Ge S."/>
            <person name="Xu Q."/>
            <person name="Li N."/>
            <person name="Li G."/>
            <person name="Huang Y."/>
            <person name="Saxena R.K."/>
            <person name="Ji Y."/>
            <person name="Li M."/>
            <person name="Yan X."/>
            <person name="He Y."/>
            <person name="Liu Y."/>
            <person name="Wang X."/>
            <person name="Xiang C."/>
            <person name="Varshney R.K."/>
            <person name="Ding H."/>
            <person name="Gao S."/>
            <person name="Zong X."/>
        </authorList>
    </citation>
    <scope>NUCLEOTIDE SEQUENCE [LARGE SCALE GENOMIC DNA]</scope>
    <source>
        <strain evidence="1 2">cv. Zhongwan 6</strain>
    </source>
</reference>
<dbReference type="Pfam" id="PF03140">
    <property type="entry name" value="DUF247"/>
    <property type="match status" value="1"/>
</dbReference>
<accession>A0A9D5GYT9</accession>
<dbReference type="PANTHER" id="PTHR31170">
    <property type="entry name" value="BNAC04G53230D PROTEIN"/>
    <property type="match status" value="1"/>
</dbReference>
<evidence type="ECO:0000313" key="2">
    <source>
        <dbReference type="Proteomes" id="UP001058974"/>
    </source>
</evidence>
<dbReference type="AlphaFoldDB" id="A0A9D5GYT9"/>
<dbReference type="Proteomes" id="UP001058974">
    <property type="component" value="Chromosome 1"/>
</dbReference>
<organism evidence="1 2">
    <name type="scientific">Pisum sativum</name>
    <name type="common">Garden pea</name>
    <name type="synonym">Lathyrus oleraceus</name>
    <dbReference type="NCBI Taxonomy" id="3888"/>
    <lineage>
        <taxon>Eukaryota</taxon>
        <taxon>Viridiplantae</taxon>
        <taxon>Streptophyta</taxon>
        <taxon>Embryophyta</taxon>
        <taxon>Tracheophyta</taxon>
        <taxon>Spermatophyta</taxon>
        <taxon>Magnoliopsida</taxon>
        <taxon>eudicotyledons</taxon>
        <taxon>Gunneridae</taxon>
        <taxon>Pentapetalae</taxon>
        <taxon>rosids</taxon>
        <taxon>fabids</taxon>
        <taxon>Fabales</taxon>
        <taxon>Fabaceae</taxon>
        <taxon>Papilionoideae</taxon>
        <taxon>50 kb inversion clade</taxon>
        <taxon>NPAAA clade</taxon>
        <taxon>Hologalegina</taxon>
        <taxon>IRL clade</taxon>
        <taxon>Fabeae</taxon>
        <taxon>Lathyrus</taxon>
    </lineage>
</organism>
<sequence length="428" mass="49448">MEAQPNGCAGELKNELNEMLKGVVVPERSGIHEQCIYRVPPRIHQANPQAYAPQIISIGPFHSPLGSNSDNILHKMEQLKLQYLKGFLNRTKLSVDDLVFKFQEWENRIRSCYAEIFSFNSNDFLKIIIVDACFIVEHFLRFSEYRNWVENDPILLKPWLHGDIARDLTLLENQLPFFVLEDMYKLASITREFPSFLAITIHYFKPLNLNLQILNPETVQCPKHFTDLLRTFLMPSSFDIAQEEGDIIEHVYSVSQLSEAGLVFEVSESKCLLDLNFDDKGVLKMPCFHIHDATESYMRNILAFEECHISDQDSRYISQYLSILDFLINTEKDVSILVDKKIIMNFMGDANEVARMVNNLCKNVIAPRLSSKYMSVCKKLNGFYENPRNKYKAIFVHEYFNTPWKIASTVTAVLLLLFTLIQAVCSIC</sequence>
<feature type="non-terminal residue" evidence="1">
    <location>
        <position position="428"/>
    </location>
</feature>
<keyword evidence="2" id="KW-1185">Reference proteome</keyword>
<dbReference type="PANTHER" id="PTHR31170:SF9">
    <property type="entry name" value="PROTEIN, PUTATIVE (DUF247)-RELATED"/>
    <property type="match status" value="1"/>
</dbReference>
<evidence type="ECO:0000313" key="1">
    <source>
        <dbReference type="EMBL" id="KAI5446265.1"/>
    </source>
</evidence>
<protein>
    <submittedName>
        <fullName evidence="1">Uncharacterized protein</fullName>
    </submittedName>
</protein>
<dbReference type="Gramene" id="Psat01G0419900-T1">
    <property type="protein sequence ID" value="KAI5446265.1"/>
    <property type="gene ID" value="KIW84_014199"/>
</dbReference>
<dbReference type="InterPro" id="IPR004158">
    <property type="entry name" value="DUF247_pln"/>
</dbReference>
<dbReference type="EMBL" id="JAMSHJ010000001">
    <property type="protein sequence ID" value="KAI5446265.1"/>
    <property type="molecule type" value="Genomic_DNA"/>
</dbReference>
<gene>
    <name evidence="1" type="ORF">KIW84_014199</name>
</gene>
<comment type="caution">
    <text evidence="1">The sequence shown here is derived from an EMBL/GenBank/DDBJ whole genome shotgun (WGS) entry which is preliminary data.</text>
</comment>
<name>A0A9D5GYT9_PEA</name>